<dbReference type="SUPFAM" id="SSF54786">
    <property type="entry name" value="YcfA/nrd intein domain"/>
    <property type="match status" value="1"/>
</dbReference>
<reference evidence="1 2" key="1">
    <citation type="submission" date="2019-05" db="EMBL/GenBank/DDBJ databases">
        <title>Dyadobacter AR-3-8 sp. nov., isolated from arctic soil.</title>
        <authorList>
            <person name="Chaudhary D.K."/>
        </authorList>
    </citation>
    <scope>NUCLEOTIDE SEQUENCE [LARGE SCALE GENOMIC DNA]</scope>
    <source>
        <strain evidence="1 2">AR-3-8</strain>
    </source>
</reference>
<comment type="caution">
    <text evidence="1">The sequence shown here is derived from an EMBL/GenBank/DDBJ whole genome shotgun (WGS) entry which is preliminary data.</text>
</comment>
<dbReference type="Proteomes" id="UP000304900">
    <property type="component" value="Unassembled WGS sequence"/>
</dbReference>
<protein>
    <submittedName>
        <fullName evidence="1">Addiction module toxin, HicA family</fullName>
    </submittedName>
</protein>
<accession>A0A4U6D9X3</accession>
<evidence type="ECO:0000313" key="2">
    <source>
        <dbReference type="Proteomes" id="UP000304900"/>
    </source>
</evidence>
<name>A0A4U6D9X3_9BACT</name>
<dbReference type="Gene3D" id="3.30.920.30">
    <property type="entry name" value="Hypothetical protein"/>
    <property type="match status" value="1"/>
</dbReference>
<dbReference type="InterPro" id="IPR038570">
    <property type="entry name" value="HicA_sf"/>
</dbReference>
<proteinExistence type="predicted"/>
<sequence length="39" mass="4588">MKRNKLIQHLNKHSCYLRRHGAKHDIYINEAKGITTCVP</sequence>
<organism evidence="1 2">
    <name type="scientific">Dyadobacter frigoris</name>
    <dbReference type="NCBI Taxonomy" id="2576211"/>
    <lineage>
        <taxon>Bacteria</taxon>
        <taxon>Pseudomonadati</taxon>
        <taxon>Bacteroidota</taxon>
        <taxon>Cytophagia</taxon>
        <taxon>Cytophagales</taxon>
        <taxon>Spirosomataceae</taxon>
        <taxon>Dyadobacter</taxon>
    </lineage>
</organism>
<dbReference type="OrthoDB" id="9798547at2"/>
<gene>
    <name evidence="1" type="ORF">FDK13_06605</name>
</gene>
<dbReference type="EMBL" id="SZVO01000002">
    <property type="protein sequence ID" value="TKT93626.1"/>
    <property type="molecule type" value="Genomic_DNA"/>
</dbReference>
<keyword evidence="2" id="KW-1185">Reference proteome</keyword>
<dbReference type="AlphaFoldDB" id="A0A4U6D9X3"/>
<evidence type="ECO:0000313" key="1">
    <source>
        <dbReference type="EMBL" id="TKT93626.1"/>
    </source>
</evidence>